<dbReference type="Pfam" id="PF12639">
    <property type="entry name" value="Colicin-DNase"/>
    <property type="match status" value="1"/>
</dbReference>
<dbReference type="Pfam" id="PF04740">
    <property type="entry name" value="LXG"/>
    <property type="match status" value="1"/>
</dbReference>
<protein>
    <submittedName>
        <fullName evidence="4">A nuclease of the HNH/ENDO VII superfamily with conserved WHH</fullName>
    </submittedName>
</protein>
<evidence type="ECO:0000259" key="3">
    <source>
        <dbReference type="PROSITE" id="PS51756"/>
    </source>
</evidence>
<comment type="caution">
    <text evidence="4">The sequence shown here is derived from an EMBL/GenBank/DDBJ whole genome shotgun (WGS) entry which is preliminary data.</text>
</comment>
<feature type="region of interest" description="Disordered" evidence="2">
    <location>
        <begin position="388"/>
        <end position="409"/>
    </location>
</feature>
<evidence type="ECO:0000256" key="1">
    <source>
        <dbReference type="ARBA" id="ARBA00034117"/>
    </source>
</evidence>
<evidence type="ECO:0000313" key="4">
    <source>
        <dbReference type="EMBL" id="SEN50092.1"/>
    </source>
</evidence>
<organism evidence="4 5">
    <name type="scientific">Terribacillus saccharophilus</name>
    <dbReference type="NCBI Taxonomy" id="361277"/>
    <lineage>
        <taxon>Bacteria</taxon>
        <taxon>Bacillati</taxon>
        <taxon>Bacillota</taxon>
        <taxon>Bacilli</taxon>
        <taxon>Bacillales</taxon>
        <taxon>Bacillaceae</taxon>
        <taxon>Terribacillus</taxon>
    </lineage>
</organism>
<name>A0AAX2EGW1_9BACI</name>
<dbReference type="InterPro" id="IPR006829">
    <property type="entry name" value="LXG_dom"/>
</dbReference>
<feature type="compositionally biased region" description="Polar residues" evidence="2">
    <location>
        <begin position="400"/>
        <end position="409"/>
    </location>
</feature>
<proteinExistence type="inferred from homology"/>
<dbReference type="AlphaFoldDB" id="A0AAX2EGW1"/>
<reference evidence="4 5" key="1">
    <citation type="submission" date="2016-10" db="EMBL/GenBank/DDBJ databases">
        <authorList>
            <person name="Varghese N."/>
            <person name="Submissions S."/>
        </authorList>
    </citation>
    <scope>NUCLEOTIDE SEQUENCE [LARGE SCALE GENOMIC DNA]</scope>
    <source>
        <strain evidence="4 5">DSM 21619</strain>
    </source>
</reference>
<dbReference type="Proteomes" id="UP000199735">
    <property type="component" value="Unassembled WGS sequence"/>
</dbReference>
<gene>
    <name evidence="4" type="ORF">SAMN04489762_2402</name>
</gene>
<comment type="similarity">
    <text evidence="1">In the N-terminal section; belongs to the LXG family.</text>
</comment>
<feature type="domain" description="LXG" evidence="3">
    <location>
        <begin position="4"/>
        <end position="239"/>
    </location>
</feature>
<dbReference type="PROSITE" id="PS51756">
    <property type="entry name" value="LXG"/>
    <property type="match status" value="1"/>
</dbReference>
<evidence type="ECO:0000256" key="2">
    <source>
        <dbReference type="SAM" id="MobiDB-lite"/>
    </source>
</evidence>
<accession>A0AAX2EGW1</accession>
<sequence length="604" mass="68018">MVKTIKNLDVQDILQQIESTKKFIKQTQESSEQVKKALNGVTTLHDGFEGNTADSIRSFFVETHKPFLEFMNSFLIQYEETLSSVNEEVLSFESDEHGFIREEYLEDKLKSRLVKASTSLTSTSIDINQQLLYVKDIVNVPSVDSEPFINSINKGKEKLSETLSNMYDMDAKAANKLDKPEQDIERMKTYLSKLKDAIDKNNITVDSYSSEQLTKQNFYKDFKLQAGGRQALTSDKPIPLTEQEYKALQDQIKDSKTVQDDRFEWDGEYFTLEDGRIIRAYTDPNSDSAVSKMAFEFVSSIPENREDLKEYKQEEGKSMFTGAVKGTVDFFFGDAITLFGPDATLEERAWAGVFLFVKPAKVLDKVGSPFLSSTKKYIDDLAESKGIPNTNQTKADKLNNRNGSVESDINTPTAFKQKEFASTYDSRIQQTPAPLNPKVQFDGIRGESLSTLKPPPDPQLKKILDEAGVYGIPYKNGVPDFSSVAKAQVEIKYMLGGKGTYGGKARRANFNQSDQKLAAQINKSPKLAKDFGFEQDKVTARDIKKYRETNQLTWHELNDVKTMQLVPTKINSEFGHLGGVGEINAGAFEPKGFAKKQERGLFDE</sequence>
<dbReference type="EMBL" id="FOCD01000002">
    <property type="protein sequence ID" value="SEN50092.1"/>
    <property type="molecule type" value="Genomic_DNA"/>
</dbReference>
<evidence type="ECO:0000313" key="5">
    <source>
        <dbReference type="Proteomes" id="UP000199735"/>
    </source>
</evidence>